<dbReference type="AlphaFoldDB" id="A0A137PBK5"/>
<dbReference type="GO" id="GO:0016787">
    <property type="term" value="F:hydrolase activity"/>
    <property type="evidence" value="ECO:0007669"/>
    <property type="project" value="UniProtKB-KW"/>
</dbReference>
<proteinExistence type="predicted"/>
<dbReference type="InterPro" id="IPR050300">
    <property type="entry name" value="GDXG_lipolytic_enzyme"/>
</dbReference>
<organism evidence="3 4">
    <name type="scientific">Conidiobolus coronatus (strain ATCC 28846 / CBS 209.66 / NRRL 28638)</name>
    <name type="common">Delacroixia coronata</name>
    <dbReference type="NCBI Taxonomy" id="796925"/>
    <lineage>
        <taxon>Eukaryota</taxon>
        <taxon>Fungi</taxon>
        <taxon>Fungi incertae sedis</taxon>
        <taxon>Zoopagomycota</taxon>
        <taxon>Entomophthoromycotina</taxon>
        <taxon>Entomophthoromycetes</taxon>
        <taxon>Entomophthorales</taxon>
        <taxon>Ancylistaceae</taxon>
        <taxon>Conidiobolus</taxon>
    </lineage>
</organism>
<evidence type="ECO:0000313" key="4">
    <source>
        <dbReference type="Proteomes" id="UP000070444"/>
    </source>
</evidence>
<dbReference type="PANTHER" id="PTHR48081">
    <property type="entry name" value="AB HYDROLASE SUPERFAMILY PROTEIN C4A8.06C"/>
    <property type="match status" value="1"/>
</dbReference>
<dbReference type="InterPro" id="IPR013094">
    <property type="entry name" value="AB_hydrolase_3"/>
</dbReference>
<dbReference type="PANTHER" id="PTHR48081:SF8">
    <property type="entry name" value="ALPHA_BETA HYDROLASE FOLD-3 DOMAIN-CONTAINING PROTEIN-RELATED"/>
    <property type="match status" value="1"/>
</dbReference>
<dbReference type="InterPro" id="IPR029058">
    <property type="entry name" value="AB_hydrolase_fold"/>
</dbReference>
<dbReference type="Gene3D" id="3.40.50.1820">
    <property type="entry name" value="alpha/beta hydrolase"/>
    <property type="match status" value="1"/>
</dbReference>
<keyword evidence="1 3" id="KW-0378">Hydrolase</keyword>
<dbReference type="Proteomes" id="UP000070444">
    <property type="component" value="Unassembled WGS sequence"/>
</dbReference>
<dbReference type="Pfam" id="PF07859">
    <property type="entry name" value="Abhydrolase_3"/>
    <property type="match status" value="1"/>
</dbReference>
<dbReference type="STRING" id="796925.A0A137PBK5"/>
<sequence length="452" mass="51092">MRIGFDLLTRNEPHSIHWPKSINIVTKIVKALFNTLGEYGLEEMQFLSSISKFFPPQNLVVKTKTVPSLFRGKAHDYMKSGFLNKYGEYPQPEESHWSKAKPLEYIWVKSQQFKNSPMKSVILYIHGGAYCLGHPANYNSIYETLSSQSQSDVIGIDYRKGPQCTLTGMIEDVIACYFYITSPESEGGLGIAPSNVVVGGDSAGGGLTSNLCHILKNFGGEQPAGIFLWSGSIDLTFTQPSRLENSSVDILPNVIYPPPTIGNGYKLDTGEFIFMYKQADSKVQNRIEKDGMALGPKYMYQYPEITPIFDSDMSNLPTTLIVTGDRDGFRDLSIVYGKRRAETEKKTGINRYKLPNVQTIIYEDMPHIFMVMPEERCKQALELTGEFIDQVLSISNNKSSQEKYTYLPSNDQAYRESKYNMYWNDINGKLKPWESPYKVTSFPNGEHLATED</sequence>
<evidence type="ECO:0000256" key="1">
    <source>
        <dbReference type="ARBA" id="ARBA00022801"/>
    </source>
</evidence>
<reference evidence="3 4" key="1">
    <citation type="journal article" date="2015" name="Genome Biol. Evol.">
        <title>Phylogenomic analyses indicate that early fungi evolved digesting cell walls of algal ancestors of land plants.</title>
        <authorList>
            <person name="Chang Y."/>
            <person name="Wang S."/>
            <person name="Sekimoto S."/>
            <person name="Aerts A.L."/>
            <person name="Choi C."/>
            <person name="Clum A."/>
            <person name="LaButti K.M."/>
            <person name="Lindquist E.A."/>
            <person name="Yee Ngan C."/>
            <person name="Ohm R.A."/>
            <person name="Salamov A.A."/>
            <person name="Grigoriev I.V."/>
            <person name="Spatafora J.W."/>
            <person name="Berbee M.L."/>
        </authorList>
    </citation>
    <scope>NUCLEOTIDE SEQUENCE [LARGE SCALE GENOMIC DNA]</scope>
    <source>
        <strain evidence="3 4">NRRL 28638</strain>
    </source>
</reference>
<dbReference type="EMBL" id="KQ964454">
    <property type="protein sequence ID" value="KXN72384.1"/>
    <property type="molecule type" value="Genomic_DNA"/>
</dbReference>
<evidence type="ECO:0000259" key="2">
    <source>
        <dbReference type="Pfam" id="PF07859"/>
    </source>
</evidence>
<keyword evidence="4" id="KW-1185">Reference proteome</keyword>
<dbReference type="OMA" id="WNDINGK"/>
<protein>
    <submittedName>
        <fullName evidence="3">Alpha/beta-hydrolase</fullName>
    </submittedName>
</protein>
<accession>A0A137PBK5</accession>
<feature type="domain" description="Alpha/beta hydrolase fold-3" evidence="2">
    <location>
        <begin position="122"/>
        <end position="245"/>
    </location>
</feature>
<name>A0A137PBK5_CONC2</name>
<dbReference type="SUPFAM" id="SSF53474">
    <property type="entry name" value="alpha/beta-Hydrolases"/>
    <property type="match status" value="1"/>
</dbReference>
<gene>
    <name evidence="3" type="ORF">CONCODRAFT_77830</name>
</gene>
<dbReference type="OrthoDB" id="408631at2759"/>
<evidence type="ECO:0000313" key="3">
    <source>
        <dbReference type="EMBL" id="KXN72384.1"/>
    </source>
</evidence>